<name>A0A6J5QLK5_9CAUD</name>
<feature type="non-terminal residue" evidence="1">
    <location>
        <position position="1"/>
    </location>
</feature>
<dbReference type="EMBL" id="LR797036">
    <property type="protein sequence ID" value="CAB4183386.1"/>
    <property type="molecule type" value="Genomic_DNA"/>
</dbReference>
<organism evidence="1">
    <name type="scientific">uncultured Caudovirales phage</name>
    <dbReference type="NCBI Taxonomy" id="2100421"/>
    <lineage>
        <taxon>Viruses</taxon>
        <taxon>Duplodnaviria</taxon>
        <taxon>Heunggongvirae</taxon>
        <taxon>Uroviricota</taxon>
        <taxon>Caudoviricetes</taxon>
        <taxon>Peduoviridae</taxon>
        <taxon>Maltschvirus</taxon>
        <taxon>Maltschvirus maltsch</taxon>
    </lineage>
</organism>
<gene>
    <name evidence="1" type="ORF">UFOVP1083_53</name>
</gene>
<proteinExistence type="predicted"/>
<evidence type="ECO:0000313" key="1">
    <source>
        <dbReference type="EMBL" id="CAB4183386.1"/>
    </source>
</evidence>
<protein>
    <submittedName>
        <fullName evidence="1">Uncharacterized protein</fullName>
    </submittedName>
</protein>
<sequence length="36" mass="4092">VPSPHDRDAAPPHPLGVPVRFMFTRARTFGIFWTDV</sequence>
<accession>A0A6J5QLK5</accession>
<reference evidence="1" key="1">
    <citation type="submission" date="2020-05" db="EMBL/GenBank/DDBJ databases">
        <authorList>
            <person name="Chiriac C."/>
            <person name="Salcher M."/>
            <person name="Ghai R."/>
            <person name="Kavagutti S V."/>
        </authorList>
    </citation>
    <scope>NUCLEOTIDE SEQUENCE</scope>
</reference>